<protein>
    <recommendedName>
        <fullName evidence="4">Secreted peptide</fullName>
    </recommendedName>
</protein>
<comment type="caution">
    <text evidence="2">The sequence shown here is derived from an EMBL/GenBank/DDBJ whole genome shotgun (WGS) entry which is preliminary data.</text>
</comment>
<evidence type="ECO:0000313" key="2">
    <source>
        <dbReference type="EMBL" id="KAK7529347.1"/>
    </source>
</evidence>
<keyword evidence="1" id="KW-1133">Transmembrane helix</keyword>
<evidence type="ECO:0008006" key="4">
    <source>
        <dbReference type="Google" id="ProtNLM"/>
    </source>
</evidence>
<name>A0ABR1L269_9PEZI</name>
<gene>
    <name evidence="2" type="ORF">IWX46DRAFT_434949</name>
</gene>
<reference evidence="2 3" key="1">
    <citation type="submission" date="2024-04" db="EMBL/GenBank/DDBJ databases">
        <title>Phyllosticta paracitricarpa is synonymous to the EU quarantine fungus P. citricarpa based on phylogenomic analyses.</title>
        <authorList>
            <consortium name="Lawrence Berkeley National Laboratory"/>
            <person name="Van Ingen-Buijs V.A."/>
            <person name="Van Westerhoven A.C."/>
            <person name="Haridas S."/>
            <person name="Skiadas P."/>
            <person name="Martin F."/>
            <person name="Groenewald J.Z."/>
            <person name="Crous P.W."/>
            <person name="Seidl M.F."/>
        </authorList>
    </citation>
    <scope>NUCLEOTIDE SEQUENCE [LARGE SCALE GENOMIC DNA]</scope>
    <source>
        <strain evidence="2 3">CBS 122670</strain>
    </source>
</reference>
<evidence type="ECO:0000313" key="3">
    <source>
        <dbReference type="Proteomes" id="UP001365128"/>
    </source>
</evidence>
<accession>A0ABR1L269</accession>
<evidence type="ECO:0000256" key="1">
    <source>
        <dbReference type="SAM" id="Phobius"/>
    </source>
</evidence>
<keyword evidence="1" id="KW-0472">Membrane</keyword>
<organism evidence="2 3">
    <name type="scientific">Phyllosticta citricarpa</name>
    <dbReference type="NCBI Taxonomy" id="55181"/>
    <lineage>
        <taxon>Eukaryota</taxon>
        <taxon>Fungi</taxon>
        <taxon>Dikarya</taxon>
        <taxon>Ascomycota</taxon>
        <taxon>Pezizomycotina</taxon>
        <taxon>Dothideomycetes</taxon>
        <taxon>Dothideomycetes incertae sedis</taxon>
        <taxon>Botryosphaeriales</taxon>
        <taxon>Phyllostictaceae</taxon>
        <taxon>Phyllosticta</taxon>
    </lineage>
</organism>
<proteinExistence type="predicted"/>
<sequence length="98" mass="11173">MRSLSFVILFHSSLSLLYFFLFLLLRLSVALCGSSTTTNTFYHRSQLDCHIFLYHPWGGFFFFLLLFLFFSSVGLMDGFLDRRGKAGQGRAGLQGLSD</sequence>
<keyword evidence="1" id="KW-0812">Transmembrane</keyword>
<dbReference type="Proteomes" id="UP001365128">
    <property type="component" value="Unassembled WGS sequence"/>
</dbReference>
<dbReference type="EMBL" id="JBBPDW010000076">
    <property type="protein sequence ID" value="KAK7529347.1"/>
    <property type="molecule type" value="Genomic_DNA"/>
</dbReference>
<feature type="transmembrane region" description="Helical" evidence="1">
    <location>
        <begin position="54"/>
        <end position="75"/>
    </location>
</feature>
<keyword evidence="3" id="KW-1185">Reference proteome</keyword>